<geneLocation type="plasmid" evidence="3">
    <name>ApAb3p1</name>
</geneLocation>
<dbReference type="InterPro" id="IPR043038">
    <property type="entry name" value="VbhA_sf"/>
</dbReference>
<dbReference type="InterPro" id="IPR041535">
    <property type="entry name" value="VbhA"/>
</dbReference>
<dbReference type="EMBL" id="CP013469">
    <property type="protein sequence ID" value="ALR88291.1"/>
    <property type="molecule type" value="Genomic_DNA"/>
</dbReference>
<reference evidence="3" key="1">
    <citation type="submission" date="2015-11" db="EMBL/GenBank/DDBJ databases">
        <title>Plasmid sequences of Acetobacter pasteurianus Ab3.</title>
        <authorList>
            <person name="Xia K."/>
            <person name="Li Y."/>
        </authorList>
    </citation>
    <scope>NUCLEOTIDE SEQUENCE</scope>
    <source>
        <strain evidence="3">Ab3</strain>
        <plasmid evidence="3">ApAb3p1</plasmid>
    </source>
</reference>
<feature type="domain" description="Antitoxin VbhA" evidence="2">
    <location>
        <begin position="53"/>
        <end position="98"/>
    </location>
</feature>
<gene>
    <name evidence="3" type="ORF">DB34_14080</name>
</gene>
<sequence length="104" mass="11892">MVYEGPKLGGTEAPQKWSGNPTEMGRLLEQKPHRNETLLAQIGGKLMEECERRRRAVEEARASNFRQGYVHDALLEDANARFIQGLISLEELRADMREAIENRL</sequence>
<evidence type="ECO:0000313" key="3">
    <source>
        <dbReference type="EMBL" id="ALR88291.1"/>
    </source>
</evidence>
<proteinExistence type="predicted"/>
<name>A0A0S3JPE9_ACEPA</name>
<dbReference type="Pfam" id="PF18495">
    <property type="entry name" value="VbhA"/>
    <property type="match status" value="1"/>
</dbReference>
<dbReference type="InterPro" id="IPR033788">
    <property type="entry name" value="VbhA-like"/>
</dbReference>
<keyword evidence="3" id="KW-0614">Plasmid</keyword>
<dbReference type="CDD" id="cd11586">
    <property type="entry name" value="VbhA_like"/>
    <property type="match status" value="1"/>
</dbReference>
<protein>
    <recommendedName>
        <fullName evidence="2">Antitoxin VbhA domain-containing protein</fullName>
    </recommendedName>
</protein>
<feature type="region of interest" description="Disordered" evidence="1">
    <location>
        <begin position="1"/>
        <end position="34"/>
    </location>
</feature>
<dbReference type="AlphaFoldDB" id="A0A0S3JPE9"/>
<dbReference type="Gene3D" id="1.10.8.1050">
    <property type="entry name" value="Antitoxin VbhA-like"/>
    <property type="match status" value="1"/>
</dbReference>
<organism evidence="3">
    <name type="scientific">Acetobacter pasteurianus</name>
    <name type="common">Acetobacter turbidans</name>
    <dbReference type="NCBI Taxonomy" id="438"/>
    <lineage>
        <taxon>Bacteria</taxon>
        <taxon>Pseudomonadati</taxon>
        <taxon>Pseudomonadota</taxon>
        <taxon>Alphaproteobacteria</taxon>
        <taxon>Acetobacterales</taxon>
        <taxon>Acetobacteraceae</taxon>
        <taxon>Acetobacter</taxon>
    </lineage>
</organism>
<evidence type="ECO:0000256" key="1">
    <source>
        <dbReference type="SAM" id="MobiDB-lite"/>
    </source>
</evidence>
<accession>A0A0S3JPE9</accession>
<evidence type="ECO:0000259" key="2">
    <source>
        <dbReference type="Pfam" id="PF18495"/>
    </source>
</evidence>